<dbReference type="AlphaFoldDB" id="A0A1X7UQT8"/>
<dbReference type="InParanoid" id="A0A1X7UQT8"/>
<dbReference type="EnsemblMetazoa" id="Aqu2.1.30128_001">
    <property type="protein sequence ID" value="Aqu2.1.30128_001"/>
    <property type="gene ID" value="Aqu2.1.30128"/>
</dbReference>
<accession>A0A1X7UQT8</accession>
<evidence type="ECO:0000256" key="1">
    <source>
        <dbReference type="SAM" id="Phobius"/>
    </source>
</evidence>
<protein>
    <submittedName>
        <fullName evidence="2">Uncharacterized protein</fullName>
    </submittedName>
</protein>
<organism evidence="2">
    <name type="scientific">Amphimedon queenslandica</name>
    <name type="common">Sponge</name>
    <dbReference type="NCBI Taxonomy" id="400682"/>
    <lineage>
        <taxon>Eukaryota</taxon>
        <taxon>Metazoa</taxon>
        <taxon>Porifera</taxon>
        <taxon>Demospongiae</taxon>
        <taxon>Heteroscleromorpha</taxon>
        <taxon>Haplosclerida</taxon>
        <taxon>Niphatidae</taxon>
        <taxon>Amphimedon</taxon>
    </lineage>
</organism>
<keyword evidence="1" id="KW-0472">Membrane</keyword>
<keyword evidence="1" id="KW-0812">Transmembrane</keyword>
<reference evidence="2" key="1">
    <citation type="submission" date="2017-05" db="UniProtKB">
        <authorList>
            <consortium name="EnsemblMetazoa"/>
        </authorList>
    </citation>
    <scope>IDENTIFICATION</scope>
</reference>
<feature type="transmembrane region" description="Helical" evidence="1">
    <location>
        <begin position="58"/>
        <end position="77"/>
    </location>
</feature>
<keyword evidence="1" id="KW-1133">Transmembrane helix</keyword>
<evidence type="ECO:0000313" key="2">
    <source>
        <dbReference type="EnsemblMetazoa" id="Aqu2.1.30128_001"/>
    </source>
</evidence>
<proteinExistence type="predicted"/>
<name>A0A1X7UQT8_AMPQE</name>
<sequence length="104" mass="11632">MDARSIREKEIAYQMKSSPYCGFSSRITGNISYYNSLVRRDFSGVIALVLRNTICSVLSIYLSCFLRFPITLSLLGYGKTSMPYQKNAGGRNITKGLQRSSSVI</sequence>